<keyword evidence="2" id="KW-0812">Transmembrane</keyword>
<organism evidence="3 4">
    <name type="scientific">Cellvibrio zantedeschiae</name>
    <dbReference type="NCBI Taxonomy" id="1237077"/>
    <lineage>
        <taxon>Bacteria</taxon>
        <taxon>Pseudomonadati</taxon>
        <taxon>Pseudomonadota</taxon>
        <taxon>Gammaproteobacteria</taxon>
        <taxon>Cellvibrionales</taxon>
        <taxon>Cellvibrionaceae</taxon>
        <taxon>Cellvibrio</taxon>
    </lineage>
</organism>
<sequence length="276" mass="30682">MAYSRASIPLFSVALLVLTVYMLYLILWTNIFNIPALDDSSLHQNAFATAEDSHYPVDQHSTFDSQTLKKIFTPTTKKTTQSESGNPDHSQSHADTQLPGQSLSQTEQASSIDSMKSGGAIIPTKTPQQIRAYELKILWDKYSARVPRLYSSPLSSMTETTLGRVGVISMNLDLLYPQDQGAWMLKVEGVREELIAIAAKGEREAVRALSFQYFRAPLNKTIESLAWAMIANAIAPNEYYLTICMASPEAFPEEVFVQASEQALNNVANYGFVVRK</sequence>
<keyword evidence="4" id="KW-1185">Reference proteome</keyword>
<evidence type="ECO:0000313" key="3">
    <source>
        <dbReference type="EMBL" id="GGY61422.1"/>
    </source>
</evidence>
<proteinExistence type="predicted"/>
<dbReference type="Proteomes" id="UP000619761">
    <property type="component" value="Unassembled WGS sequence"/>
</dbReference>
<evidence type="ECO:0000256" key="1">
    <source>
        <dbReference type="SAM" id="MobiDB-lite"/>
    </source>
</evidence>
<comment type="caution">
    <text evidence="3">The sequence shown here is derived from an EMBL/GenBank/DDBJ whole genome shotgun (WGS) entry which is preliminary data.</text>
</comment>
<dbReference type="RefSeq" id="WP_189415035.1">
    <property type="nucleotide sequence ID" value="NZ_BMYZ01000001.1"/>
</dbReference>
<dbReference type="EMBL" id="BMYZ01000001">
    <property type="protein sequence ID" value="GGY61422.1"/>
    <property type="molecule type" value="Genomic_DNA"/>
</dbReference>
<feature type="compositionally biased region" description="Polar residues" evidence="1">
    <location>
        <begin position="81"/>
        <end position="114"/>
    </location>
</feature>
<gene>
    <name evidence="3" type="ORF">GCM10011613_01020</name>
</gene>
<feature type="region of interest" description="Disordered" evidence="1">
    <location>
        <begin position="75"/>
        <end position="122"/>
    </location>
</feature>
<keyword evidence="2" id="KW-1133">Transmembrane helix</keyword>
<evidence type="ECO:0000256" key="2">
    <source>
        <dbReference type="SAM" id="Phobius"/>
    </source>
</evidence>
<accession>A0ABQ3ANB2</accession>
<feature type="transmembrane region" description="Helical" evidence="2">
    <location>
        <begin position="6"/>
        <end position="27"/>
    </location>
</feature>
<protein>
    <submittedName>
        <fullName evidence="3">Uncharacterized protein</fullName>
    </submittedName>
</protein>
<evidence type="ECO:0000313" key="4">
    <source>
        <dbReference type="Proteomes" id="UP000619761"/>
    </source>
</evidence>
<reference evidence="4" key="1">
    <citation type="journal article" date="2019" name="Int. J. Syst. Evol. Microbiol.">
        <title>The Global Catalogue of Microorganisms (GCM) 10K type strain sequencing project: providing services to taxonomists for standard genome sequencing and annotation.</title>
        <authorList>
            <consortium name="The Broad Institute Genomics Platform"/>
            <consortium name="The Broad Institute Genome Sequencing Center for Infectious Disease"/>
            <person name="Wu L."/>
            <person name="Ma J."/>
        </authorList>
    </citation>
    <scope>NUCLEOTIDE SEQUENCE [LARGE SCALE GENOMIC DNA]</scope>
    <source>
        <strain evidence="4">KCTC 32239</strain>
    </source>
</reference>
<name>A0ABQ3ANB2_9GAMM</name>
<keyword evidence="2" id="KW-0472">Membrane</keyword>